<organism evidence="3 4">
    <name type="scientific">Exophiala aquamarina CBS 119918</name>
    <dbReference type="NCBI Taxonomy" id="1182545"/>
    <lineage>
        <taxon>Eukaryota</taxon>
        <taxon>Fungi</taxon>
        <taxon>Dikarya</taxon>
        <taxon>Ascomycota</taxon>
        <taxon>Pezizomycotina</taxon>
        <taxon>Eurotiomycetes</taxon>
        <taxon>Chaetothyriomycetidae</taxon>
        <taxon>Chaetothyriales</taxon>
        <taxon>Herpotrichiellaceae</taxon>
        <taxon>Exophiala</taxon>
    </lineage>
</organism>
<protein>
    <recommendedName>
        <fullName evidence="2">F-box domain-containing protein</fullName>
    </recommendedName>
</protein>
<proteinExistence type="predicted"/>
<dbReference type="InterPro" id="IPR055589">
    <property type="entry name" value="DUF7165"/>
</dbReference>
<comment type="caution">
    <text evidence="3">The sequence shown here is derived from an EMBL/GenBank/DDBJ whole genome shotgun (WGS) entry which is preliminary data.</text>
</comment>
<dbReference type="InterPro" id="IPR015943">
    <property type="entry name" value="WD40/YVTN_repeat-like_dom_sf"/>
</dbReference>
<feature type="compositionally biased region" description="Low complexity" evidence="1">
    <location>
        <begin position="892"/>
        <end position="903"/>
    </location>
</feature>
<feature type="region of interest" description="Disordered" evidence="1">
    <location>
        <begin position="1086"/>
        <end position="1153"/>
    </location>
</feature>
<feature type="compositionally biased region" description="Polar residues" evidence="1">
    <location>
        <begin position="982"/>
        <end position="992"/>
    </location>
</feature>
<feature type="compositionally biased region" description="Polar residues" evidence="1">
    <location>
        <begin position="642"/>
        <end position="665"/>
    </location>
</feature>
<dbReference type="Pfam" id="PF23749">
    <property type="entry name" value="DUF7165"/>
    <property type="match status" value="1"/>
</dbReference>
<dbReference type="VEuPathDB" id="FungiDB:A1O9_08165"/>
<dbReference type="STRING" id="1182545.A0A072PIS3"/>
<reference evidence="3 4" key="1">
    <citation type="submission" date="2013-03" db="EMBL/GenBank/DDBJ databases">
        <title>The Genome Sequence of Exophiala aquamarina CBS 119918.</title>
        <authorList>
            <consortium name="The Broad Institute Genomics Platform"/>
            <person name="Cuomo C."/>
            <person name="de Hoog S."/>
            <person name="Gorbushina A."/>
            <person name="Walker B."/>
            <person name="Young S.K."/>
            <person name="Zeng Q."/>
            <person name="Gargeya S."/>
            <person name="Fitzgerald M."/>
            <person name="Haas B."/>
            <person name="Abouelleil A."/>
            <person name="Allen A.W."/>
            <person name="Alvarado L."/>
            <person name="Arachchi H.M."/>
            <person name="Berlin A.M."/>
            <person name="Chapman S.B."/>
            <person name="Gainer-Dewar J."/>
            <person name="Goldberg J."/>
            <person name="Griggs A."/>
            <person name="Gujja S."/>
            <person name="Hansen M."/>
            <person name="Howarth C."/>
            <person name="Imamovic A."/>
            <person name="Ireland A."/>
            <person name="Larimer J."/>
            <person name="McCowan C."/>
            <person name="Murphy C."/>
            <person name="Pearson M."/>
            <person name="Poon T.W."/>
            <person name="Priest M."/>
            <person name="Roberts A."/>
            <person name="Saif S."/>
            <person name="Shea T."/>
            <person name="Sisk P."/>
            <person name="Sykes S."/>
            <person name="Wortman J."/>
            <person name="Nusbaum C."/>
            <person name="Birren B."/>
        </authorList>
    </citation>
    <scope>NUCLEOTIDE SEQUENCE [LARGE SCALE GENOMIC DNA]</scope>
    <source>
        <strain evidence="3 4">CBS 119918</strain>
    </source>
</reference>
<feature type="region of interest" description="Disordered" evidence="1">
    <location>
        <begin position="629"/>
        <end position="756"/>
    </location>
</feature>
<feature type="region of interest" description="Disordered" evidence="1">
    <location>
        <begin position="840"/>
        <end position="880"/>
    </location>
</feature>
<feature type="compositionally biased region" description="Low complexity" evidence="1">
    <location>
        <begin position="1245"/>
        <end position="1260"/>
    </location>
</feature>
<feature type="region of interest" description="Disordered" evidence="1">
    <location>
        <begin position="1"/>
        <end position="63"/>
    </location>
</feature>
<dbReference type="InterPro" id="IPR036047">
    <property type="entry name" value="F-box-like_dom_sf"/>
</dbReference>
<feature type="region of interest" description="Disordered" evidence="1">
    <location>
        <begin position="892"/>
        <end position="1044"/>
    </location>
</feature>
<feature type="compositionally biased region" description="Basic and acidic residues" evidence="1">
    <location>
        <begin position="1198"/>
        <end position="1211"/>
    </location>
</feature>
<sequence>MTPKVLVRPASKGSSTVSHDGIPPQPLDLTTDEAPSSPSQSHDHPPSLGYPPESPATIRSNRHGSKKVAVNFHRLPAKAISRILWSVDASDFASLAILNRAWYEVAQDRELYAHHLSRCPSYALANTVITGPFRKNDLYRLKSKFAAEVRRNLFQAYLRPRQTLINLISVNASSSAALPGAEAFRFAFSPNGQTILALSSSRIYVIDATTDPIVVRKELKTQRRPLSASVTDDGTILAVLSSRHQANIYNIGPDGVKHVQVLVMDNPPRTIALAPEGTVLAAAYEGGVEVFSLAPSALSTDRRAVRSEGVDALGFSGDGSMLVGSTQSLEEPSSVVITAPFYTENDLPPKEVHSRMWTTQILFPQISSICSHAELLQGHTEGDASWLFAYDHTLMSYRAVRTDDTRTGVAYFLNPSSTRRFSLPAPSTPPTATVCGTLVVAGFSGSGLWIYGVPEKLDVSPDMGSVVERHEQRLHGRGVSLTSATGHMEPLMAYSPSISGSSEDFEDDSIAAKVDWRESLFVKCQQIRSIEGCTAVKWVEKSEDRPCAFSGKRLVVVAPGGVDQFVEELGDETMPVDGSRVSILDFDYAPSMGADREITIEVGEEEPELLTEQIGDMAIEVAMERRRTVRQRGGRGMPLGRSITTVSPSQGLWSQRRTSNSQPTSPLDVDAQIEKAQAEAARSPRTPTSASLHRSATAAGFTTARYPPRPPLAAPGDDSGHMYQRTPGQVYSPGDGWESPPPPYSNSAHAHAHAHAQAQAQAQLHPGFMLGSPLIHPRQIAVPGPTPMPLLGIPENGNTQARGQTLPISPAFHANHVLPITQIQGQRPIQTSPFAPQNVSPITPMTGGGANGLPQSGQYGSVPPRSVSGPSNLPNGSNIPVPPISPAFVVPAPPVSRESSSRPVSHDGRPSPFQTPVSQRHQPFDRAHPSPPNLDRPSPTALEGPGASQQLQAQNRLSNSSITLSGANLQARLNHPVPPTPTTLEQMRSSPDGQHRHQGSQSSGRIPPPSQLPGGAPYGLGPGPADQMNNVAHHPSQAQRKPLPYTLTNGGVYADHNIPTLDFSGGSVGQNASRDNGLIPPGGLAPHPFKPPNLSNGDIRHGSRGSGGTGPIPMSSSTPDLLAGMNHQRSPIENMQNPSGRLDHRVYANSPGYGPPAAPGIYAYSQHIRPNAQLQSQPSLPAPYDQHPSQMPGAWMAPDERPSDIRGRRVSSDPTMLETSSKKKKGKRKKGELIAEPGRSQTPMPGGLLSNSGGSPSQGKKSSRCVVM</sequence>
<feature type="region of interest" description="Disordered" evidence="1">
    <location>
        <begin position="1170"/>
        <end position="1268"/>
    </location>
</feature>
<feature type="compositionally biased region" description="Low complexity" evidence="1">
    <location>
        <begin position="860"/>
        <end position="871"/>
    </location>
</feature>
<evidence type="ECO:0000259" key="2">
    <source>
        <dbReference type="PROSITE" id="PS50181"/>
    </source>
</evidence>
<gene>
    <name evidence="3" type="ORF">A1O9_08165</name>
</gene>
<evidence type="ECO:0000313" key="4">
    <source>
        <dbReference type="Proteomes" id="UP000027920"/>
    </source>
</evidence>
<feature type="domain" description="F-box" evidence="2">
    <location>
        <begin position="69"/>
        <end position="115"/>
    </location>
</feature>
<dbReference type="Proteomes" id="UP000027920">
    <property type="component" value="Unassembled WGS sequence"/>
</dbReference>
<accession>A0A072PIS3</accession>
<feature type="compositionally biased region" description="Polar residues" evidence="1">
    <location>
        <begin position="912"/>
        <end position="921"/>
    </location>
</feature>
<evidence type="ECO:0000313" key="3">
    <source>
        <dbReference type="EMBL" id="KEF55415.1"/>
    </source>
</evidence>
<feature type="compositionally biased region" description="Polar residues" evidence="1">
    <location>
        <begin position="685"/>
        <end position="694"/>
    </location>
</feature>
<dbReference type="GeneID" id="25283078"/>
<dbReference type="PROSITE" id="PS50181">
    <property type="entry name" value="FBOX"/>
    <property type="match status" value="1"/>
</dbReference>
<dbReference type="SUPFAM" id="SSF81383">
    <property type="entry name" value="F-box domain"/>
    <property type="match status" value="1"/>
</dbReference>
<dbReference type="InterPro" id="IPR001810">
    <property type="entry name" value="F-box_dom"/>
</dbReference>
<evidence type="ECO:0000256" key="1">
    <source>
        <dbReference type="SAM" id="MobiDB-lite"/>
    </source>
</evidence>
<name>A0A072PIS3_9EURO</name>
<feature type="compositionally biased region" description="Polar residues" evidence="1">
    <location>
        <begin position="947"/>
        <end position="968"/>
    </location>
</feature>
<keyword evidence="4" id="KW-1185">Reference proteome</keyword>
<dbReference type="RefSeq" id="XP_013258005.1">
    <property type="nucleotide sequence ID" value="XM_013402551.1"/>
</dbReference>
<dbReference type="HOGENOM" id="CLU_002718_1_0_1"/>
<dbReference type="SUPFAM" id="SSF63829">
    <property type="entry name" value="Calcium-dependent phosphotriesterase"/>
    <property type="match status" value="1"/>
</dbReference>
<dbReference type="EMBL" id="AMGV01000007">
    <property type="protein sequence ID" value="KEF55415.1"/>
    <property type="molecule type" value="Genomic_DNA"/>
</dbReference>
<dbReference type="OrthoDB" id="3925024at2759"/>
<dbReference type="AlphaFoldDB" id="A0A072PIS3"/>
<feature type="compositionally biased region" description="Polar residues" evidence="1">
    <location>
        <begin position="1127"/>
        <end position="1139"/>
    </location>
</feature>
<dbReference type="Gene3D" id="2.130.10.10">
    <property type="entry name" value="YVTN repeat-like/Quinoprotein amine dehydrogenase"/>
    <property type="match status" value="1"/>
</dbReference>